<evidence type="ECO:0000313" key="4">
    <source>
        <dbReference type="Proteomes" id="UP001180487"/>
    </source>
</evidence>
<dbReference type="Gene3D" id="3.40.190.150">
    <property type="entry name" value="Bordetella uptake gene, domain 1"/>
    <property type="match status" value="1"/>
</dbReference>
<dbReference type="InterPro" id="IPR005064">
    <property type="entry name" value="BUG"/>
</dbReference>
<gene>
    <name evidence="3" type="ORF">J2X19_001376</name>
</gene>
<keyword evidence="2" id="KW-0732">Signal</keyword>
<evidence type="ECO:0000256" key="1">
    <source>
        <dbReference type="ARBA" id="ARBA00006987"/>
    </source>
</evidence>
<protein>
    <submittedName>
        <fullName evidence="3">Tripartite-type tricarboxylate transporter receptor subunit TctC</fullName>
    </submittedName>
</protein>
<dbReference type="PANTHER" id="PTHR42928:SF5">
    <property type="entry name" value="BLR1237 PROTEIN"/>
    <property type="match status" value="1"/>
</dbReference>
<dbReference type="Proteomes" id="UP001180487">
    <property type="component" value="Unassembled WGS sequence"/>
</dbReference>
<dbReference type="PIRSF" id="PIRSF017082">
    <property type="entry name" value="YflP"/>
    <property type="match status" value="1"/>
</dbReference>
<feature type="chain" id="PRO_5046670791" evidence="2">
    <location>
        <begin position="25"/>
        <end position="330"/>
    </location>
</feature>
<dbReference type="InterPro" id="IPR042100">
    <property type="entry name" value="Bug_dom1"/>
</dbReference>
<evidence type="ECO:0000313" key="3">
    <source>
        <dbReference type="EMBL" id="MDR7376718.1"/>
    </source>
</evidence>
<sequence>MKTSHRWLPATLAAFAVATIPALAIAQAAWPDKPITLVVPYAAGGPTDVGARLIALPMGKSLGKPIIVENTVGAGGTLGTARVARAAPNGYTILMHHLGMSTAPALYKKLPFDPLKDFEYVGQVMDVPMTLLSRKDFPANNFAELLAYVRLNKEKVTIANAGPGAVSQLCGLLLEHQMGVTLTQVPYKGSAPALNDLMGGQVDLLCDQTTLTVPVVKDGSRVKVFGVTTAKRLPALPNVPTLDEQGLRGFEVLVWNGIYAPKGTPKPILDKLNDALRAAVQDDDVKKRLGELSVDLVPLNKATPASLRAQLEAESARWSKTLRAAGVEAE</sequence>
<accession>A0ABU2C5V7</accession>
<dbReference type="EMBL" id="JAVDXT010000001">
    <property type="protein sequence ID" value="MDR7376718.1"/>
    <property type="molecule type" value="Genomic_DNA"/>
</dbReference>
<dbReference type="RefSeq" id="WP_310371856.1">
    <property type="nucleotide sequence ID" value="NZ_JAVDXT010000001.1"/>
</dbReference>
<name>A0ABU2C5V7_9BURK</name>
<evidence type="ECO:0000256" key="2">
    <source>
        <dbReference type="SAM" id="SignalP"/>
    </source>
</evidence>
<feature type="signal peptide" evidence="2">
    <location>
        <begin position="1"/>
        <end position="24"/>
    </location>
</feature>
<keyword evidence="4" id="KW-1185">Reference proteome</keyword>
<comment type="similarity">
    <text evidence="1">Belongs to the UPF0065 (bug) family.</text>
</comment>
<comment type="caution">
    <text evidence="3">The sequence shown here is derived from an EMBL/GenBank/DDBJ whole genome shotgun (WGS) entry which is preliminary data.</text>
</comment>
<dbReference type="SUPFAM" id="SSF53850">
    <property type="entry name" value="Periplasmic binding protein-like II"/>
    <property type="match status" value="1"/>
</dbReference>
<dbReference type="PANTHER" id="PTHR42928">
    <property type="entry name" value="TRICARBOXYLATE-BINDING PROTEIN"/>
    <property type="match status" value="1"/>
</dbReference>
<organism evidence="3 4">
    <name type="scientific">Rhodoferax ferrireducens</name>
    <dbReference type="NCBI Taxonomy" id="192843"/>
    <lineage>
        <taxon>Bacteria</taxon>
        <taxon>Pseudomonadati</taxon>
        <taxon>Pseudomonadota</taxon>
        <taxon>Betaproteobacteria</taxon>
        <taxon>Burkholderiales</taxon>
        <taxon>Comamonadaceae</taxon>
        <taxon>Rhodoferax</taxon>
    </lineage>
</organism>
<dbReference type="Pfam" id="PF03401">
    <property type="entry name" value="TctC"/>
    <property type="match status" value="1"/>
</dbReference>
<dbReference type="Gene3D" id="3.40.190.10">
    <property type="entry name" value="Periplasmic binding protein-like II"/>
    <property type="match status" value="1"/>
</dbReference>
<proteinExistence type="inferred from homology"/>
<keyword evidence="3" id="KW-0675">Receptor</keyword>
<reference evidence="3 4" key="1">
    <citation type="submission" date="2023-07" db="EMBL/GenBank/DDBJ databases">
        <title>Sorghum-associated microbial communities from plants grown in Nebraska, USA.</title>
        <authorList>
            <person name="Schachtman D."/>
        </authorList>
    </citation>
    <scope>NUCLEOTIDE SEQUENCE [LARGE SCALE GENOMIC DNA]</scope>
    <source>
        <strain evidence="3 4">BE313</strain>
    </source>
</reference>